<proteinExistence type="predicted"/>
<dbReference type="Gene3D" id="3.40.50.12370">
    <property type="match status" value="1"/>
</dbReference>
<organism evidence="4 5">
    <name type="scientific">Halobellus rubicundus</name>
    <dbReference type="NCBI Taxonomy" id="2996466"/>
    <lineage>
        <taxon>Archaea</taxon>
        <taxon>Methanobacteriati</taxon>
        <taxon>Methanobacteriota</taxon>
        <taxon>Stenosarchaea group</taxon>
        <taxon>Halobacteria</taxon>
        <taxon>Halobacteriales</taxon>
        <taxon>Haloferacaceae</taxon>
        <taxon>Halobellus</taxon>
    </lineage>
</organism>
<evidence type="ECO:0000256" key="1">
    <source>
        <dbReference type="SAM" id="MobiDB-lite"/>
    </source>
</evidence>
<keyword evidence="2" id="KW-0812">Transmembrane</keyword>
<feature type="compositionally biased region" description="Low complexity" evidence="1">
    <location>
        <begin position="286"/>
        <end position="299"/>
    </location>
</feature>
<dbReference type="AlphaFoldDB" id="A0ABD5MFZ7"/>
<evidence type="ECO:0000313" key="4">
    <source>
        <dbReference type="EMBL" id="MFA1611423.1"/>
    </source>
</evidence>
<dbReference type="Pfam" id="PF00582">
    <property type="entry name" value="Usp"/>
    <property type="match status" value="1"/>
</dbReference>
<keyword evidence="5" id="KW-1185">Reference proteome</keyword>
<keyword evidence="2" id="KW-0472">Membrane</keyword>
<dbReference type="InterPro" id="IPR006016">
    <property type="entry name" value="UspA"/>
</dbReference>
<dbReference type="EMBL" id="JBGNYA010000001">
    <property type="protein sequence ID" value="MFA1611423.1"/>
    <property type="molecule type" value="Genomic_DNA"/>
</dbReference>
<feature type="transmembrane region" description="Helical" evidence="2">
    <location>
        <begin position="131"/>
        <end position="148"/>
    </location>
</feature>
<sequence>MLGERLFNAAAERLAAARSRIRRIERRELSEFRRWIQNTDNLLHLSIVLFVPVVIGIVTYLSNHVQTLSFLLFPPLASGTYTLFSDPDGRHADPVRFVASLSSGALCGLAAYSTTAWLYGDTGGAFVHPESAALAIFLTGLVTWAGHVEAPSAFSTALLALVTGDVDPVTYVVSVFLAAVFVAGAFVIWRESFYEKRAEYLYETVHGDDHVLVPMRGETAERTALFGARLAAAHEAGKVVLLEVVSEERADAFDPDDPSPFHESIGDSDGPEEADPTETDSDAAARDGAVAGDADPDAGSTESGPMLMRETVQRLERCAASIHTRVGVPCEVVVVSGDPVTATVEAARDANCDLVVTPYEEDRGTLSSFVRGVFASDLDAVAFRSMLDRRRWTRVLVLVARPGDVAHGMIDFATRLTGDRGTVSVTTCIGSEVERRTAETHLDHLVETVSGNVETRVARSDVDDFIAANAGNYDLLVLGSSGERSPASRFVSPPTFQRLQELDCDVAVFDRGRP</sequence>
<gene>
    <name evidence="4" type="ORF">OS889_10470</name>
</gene>
<evidence type="ECO:0000259" key="3">
    <source>
        <dbReference type="Pfam" id="PF00582"/>
    </source>
</evidence>
<feature type="domain" description="UspA" evidence="3">
    <location>
        <begin position="210"/>
        <end position="372"/>
    </location>
</feature>
<feature type="region of interest" description="Disordered" evidence="1">
    <location>
        <begin position="251"/>
        <end position="305"/>
    </location>
</feature>
<comment type="caution">
    <text evidence="4">The sequence shown here is derived from an EMBL/GenBank/DDBJ whole genome shotgun (WGS) entry which is preliminary data.</text>
</comment>
<protein>
    <submittedName>
        <fullName evidence="4">Universal stress protein</fullName>
    </submittedName>
</protein>
<dbReference type="SUPFAM" id="SSF52402">
    <property type="entry name" value="Adenine nucleotide alpha hydrolases-like"/>
    <property type="match status" value="2"/>
</dbReference>
<reference evidence="4 5" key="1">
    <citation type="submission" date="2024-08" db="EMBL/GenBank/DDBJ databases">
        <title>Halobellus sp. MBLA0158 whole genome sequence.</title>
        <authorList>
            <person name="Hwang C.Y."/>
            <person name="Cho E.-S."/>
            <person name="Seo M.-J."/>
        </authorList>
    </citation>
    <scope>NUCLEOTIDE SEQUENCE [LARGE SCALE GENOMIC DNA]</scope>
    <source>
        <strain evidence="4 5">MBLA0158</strain>
    </source>
</reference>
<accession>A0ABD5MFZ7</accession>
<feature type="transmembrane region" description="Helical" evidence="2">
    <location>
        <begin position="42"/>
        <end position="61"/>
    </location>
</feature>
<keyword evidence="2" id="KW-1133">Transmembrane helix</keyword>
<evidence type="ECO:0000313" key="5">
    <source>
        <dbReference type="Proteomes" id="UP001570511"/>
    </source>
</evidence>
<feature type="transmembrane region" description="Helical" evidence="2">
    <location>
        <begin position="97"/>
        <end position="119"/>
    </location>
</feature>
<feature type="transmembrane region" description="Helical" evidence="2">
    <location>
        <begin position="168"/>
        <end position="189"/>
    </location>
</feature>
<dbReference type="Proteomes" id="UP001570511">
    <property type="component" value="Unassembled WGS sequence"/>
</dbReference>
<name>A0ABD5MFZ7_9EURY</name>
<feature type="compositionally biased region" description="Acidic residues" evidence="1">
    <location>
        <begin position="269"/>
        <end position="281"/>
    </location>
</feature>
<evidence type="ECO:0000256" key="2">
    <source>
        <dbReference type="SAM" id="Phobius"/>
    </source>
</evidence>
<dbReference type="RefSeq" id="WP_372389694.1">
    <property type="nucleotide sequence ID" value="NZ_JBGNYA010000001.1"/>
</dbReference>